<dbReference type="SMART" id="SM00025">
    <property type="entry name" value="Pumilio"/>
    <property type="match status" value="4"/>
</dbReference>
<dbReference type="InterPro" id="IPR011989">
    <property type="entry name" value="ARM-like"/>
</dbReference>
<proteinExistence type="predicted"/>
<feature type="compositionally biased region" description="Polar residues" evidence="4">
    <location>
        <begin position="42"/>
        <end position="61"/>
    </location>
</feature>
<dbReference type="InterPro" id="IPR001313">
    <property type="entry name" value="Pumilio_RNA-bd_rpt"/>
</dbReference>
<dbReference type="InterPro" id="IPR033133">
    <property type="entry name" value="PUM-HD"/>
</dbReference>
<evidence type="ECO:0000259" key="5">
    <source>
        <dbReference type="PROSITE" id="PS50303"/>
    </source>
</evidence>
<dbReference type="EMBL" id="CM000140">
    <property type="protein sequence ID" value="EEE58485.1"/>
    <property type="molecule type" value="Genomic_DNA"/>
</dbReference>
<reference evidence="6" key="2">
    <citation type="submission" date="2008-12" db="EMBL/GenBank/DDBJ databases">
        <title>Improved gene annotation of the rice (Oryza sativa) genomes.</title>
        <authorList>
            <person name="Wang J."/>
            <person name="Li R."/>
            <person name="Fan W."/>
            <person name="Huang Q."/>
            <person name="Zhang J."/>
            <person name="Zhou Y."/>
            <person name="Hu Y."/>
            <person name="Zi S."/>
            <person name="Li J."/>
            <person name="Ni P."/>
            <person name="Zheng H."/>
            <person name="Zhang Y."/>
            <person name="Zhao M."/>
            <person name="Hao Q."/>
            <person name="McDermott J."/>
            <person name="Samudrala R."/>
            <person name="Kristiansen K."/>
            <person name="Wong G.K.-S."/>
        </authorList>
    </citation>
    <scope>NUCLEOTIDE SEQUENCE</scope>
</reference>
<sequence>MDRGKQPAASPPPLQQQRTAYPASFEAYFSAMGLGGASSSGQEPQTPRQAQLQQRYATPNSPLMLPQPPPSQGGGGGGQGGVHPLMQQHQMMLAQMRATQLQQQQQQQTSSYCVGEQGSSTNGYFWPPIGASSRSAVASPSPPRTRRHPYPHPANNYNPSAAIADYQERLVVMNALRANPKDPLWRGVSRISQGRTPEEIRSDMLRGPMPLQLVFFQESAAHVIRLLDEGAETGVDQYRLSVLAAIKSDVHRVMEDREGCQVFMALVRACAEQEDEIHAIIAAAAAASAPPVDGNGKHKTTQLLRVTGQDYGEASLRSLILAAARYPDLCKLLTDCLVCERVMDHAKGDRLLHDCFRAMNYEDSKILIKFACYHANKMLLASSGSRCLVECFMNARGEELEHLEQLILANATMIAKGHYSNYFMQKVLEHGSEALKRELVALLMADVVSLSRQQFGSYVVEACFLKGSSDLKRIVISTFVSLTNDQLADVVQCGYGNYVIQKLVEACKDDYPEETILLARRIERLPGEVLDRMSAKQVMKVVRRLFPRHRIY</sequence>
<evidence type="ECO:0000256" key="3">
    <source>
        <dbReference type="PROSITE-ProRule" id="PRU00317"/>
    </source>
</evidence>
<feature type="repeat" description="Pumilio" evidence="3">
    <location>
        <begin position="481"/>
        <end position="518"/>
    </location>
</feature>
<keyword evidence="1" id="KW-0677">Repeat</keyword>
<dbReference type="PROSITE" id="PS50303">
    <property type="entry name" value="PUM_HD"/>
    <property type="match status" value="1"/>
</dbReference>
<name>B9F5N1_ORYSJ</name>
<dbReference type="PANTHER" id="PTHR12537:SF133">
    <property type="entry name" value="OS03G0193150 PROTEIN"/>
    <property type="match status" value="1"/>
</dbReference>
<accession>B9F5N1</accession>
<evidence type="ECO:0000256" key="4">
    <source>
        <dbReference type="SAM" id="MobiDB-lite"/>
    </source>
</evidence>
<dbReference type="PANTHER" id="PTHR12537">
    <property type="entry name" value="RNA BINDING PROTEIN PUMILIO-RELATED"/>
    <property type="match status" value="1"/>
</dbReference>
<dbReference type="Gene3D" id="1.25.10.10">
    <property type="entry name" value="Leucine-rich Repeat Variant"/>
    <property type="match status" value="1"/>
</dbReference>
<dbReference type="Proteomes" id="UP000007752">
    <property type="component" value="Chromosome 3"/>
</dbReference>
<evidence type="ECO:0000256" key="2">
    <source>
        <dbReference type="ARBA" id="ARBA00022845"/>
    </source>
</evidence>
<protein>
    <recommendedName>
        <fullName evidence="5">PUM-HD domain-containing protein</fullName>
    </recommendedName>
</protein>
<dbReference type="GO" id="GO:0006417">
    <property type="term" value="P:regulation of translation"/>
    <property type="evidence" value="ECO:0007669"/>
    <property type="project" value="UniProtKB-KW"/>
</dbReference>
<gene>
    <name evidence="6" type="ORF">OsJ_09744</name>
</gene>
<organism evidence="6">
    <name type="scientific">Oryza sativa subsp. japonica</name>
    <name type="common">Rice</name>
    <dbReference type="NCBI Taxonomy" id="39947"/>
    <lineage>
        <taxon>Eukaryota</taxon>
        <taxon>Viridiplantae</taxon>
        <taxon>Streptophyta</taxon>
        <taxon>Embryophyta</taxon>
        <taxon>Tracheophyta</taxon>
        <taxon>Spermatophyta</taxon>
        <taxon>Magnoliopsida</taxon>
        <taxon>Liliopsida</taxon>
        <taxon>Poales</taxon>
        <taxon>Poaceae</taxon>
        <taxon>BOP clade</taxon>
        <taxon>Oryzoideae</taxon>
        <taxon>Oryzeae</taxon>
        <taxon>Oryzinae</taxon>
        <taxon>Oryza</taxon>
        <taxon>Oryza sativa</taxon>
    </lineage>
</organism>
<dbReference type="SUPFAM" id="SSF48371">
    <property type="entry name" value="ARM repeat"/>
    <property type="match status" value="1"/>
</dbReference>
<feature type="region of interest" description="Disordered" evidence="4">
    <location>
        <begin position="133"/>
        <end position="156"/>
    </location>
</feature>
<dbReference type="GO" id="GO:0003723">
    <property type="term" value="F:RNA binding"/>
    <property type="evidence" value="ECO:0007669"/>
    <property type="project" value="InterPro"/>
</dbReference>
<evidence type="ECO:0000256" key="1">
    <source>
        <dbReference type="ARBA" id="ARBA00022737"/>
    </source>
</evidence>
<feature type="repeat" description="Pumilio" evidence="3">
    <location>
        <begin position="441"/>
        <end position="477"/>
    </location>
</feature>
<feature type="region of interest" description="Disordered" evidence="4">
    <location>
        <begin position="1"/>
        <end position="84"/>
    </location>
</feature>
<dbReference type="PROSITE" id="PS50302">
    <property type="entry name" value="PUM"/>
    <property type="match status" value="2"/>
</dbReference>
<feature type="domain" description="PUM-HD" evidence="5">
    <location>
        <begin position="222"/>
        <end position="546"/>
    </location>
</feature>
<feature type="compositionally biased region" description="Gly residues" evidence="4">
    <location>
        <begin position="72"/>
        <end position="81"/>
    </location>
</feature>
<dbReference type="AlphaFoldDB" id="B9F5N1"/>
<reference evidence="6" key="1">
    <citation type="journal article" date="2005" name="PLoS Biol.">
        <title>The genomes of Oryza sativa: a history of duplications.</title>
        <authorList>
            <person name="Yu J."/>
            <person name="Wang J."/>
            <person name="Lin W."/>
            <person name="Li S."/>
            <person name="Li H."/>
            <person name="Zhou J."/>
            <person name="Ni P."/>
            <person name="Dong W."/>
            <person name="Hu S."/>
            <person name="Zeng C."/>
            <person name="Zhang J."/>
            <person name="Zhang Y."/>
            <person name="Li R."/>
            <person name="Xu Z."/>
            <person name="Li S."/>
            <person name="Li X."/>
            <person name="Zheng H."/>
            <person name="Cong L."/>
            <person name="Lin L."/>
            <person name="Yin J."/>
            <person name="Geng J."/>
            <person name="Li G."/>
            <person name="Shi J."/>
            <person name="Liu J."/>
            <person name="Lv H."/>
            <person name="Li J."/>
            <person name="Wang J."/>
            <person name="Deng Y."/>
            <person name="Ran L."/>
            <person name="Shi X."/>
            <person name="Wang X."/>
            <person name="Wu Q."/>
            <person name="Li C."/>
            <person name="Ren X."/>
            <person name="Wang J."/>
            <person name="Wang X."/>
            <person name="Li D."/>
            <person name="Liu D."/>
            <person name="Zhang X."/>
            <person name="Ji Z."/>
            <person name="Zhao W."/>
            <person name="Sun Y."/>
            <person name="Zhang Z."/>
            <person name="Bao J."/>
            <person name="Han Y."/>
            <person name="Dong L."/>
            <person name="Ji J."/>
            <person name="Chen P."/>
            <person name="Wu S."/>
            <person name="Liu J."/>
            <person name="Xiao Y."/>
            <person name="Bu D."/>
            <person name="Tan J."/>
            <person name="Yang L."/>
            <person name="Ye C."/>
            <person name="Zhang J."/>
            <person name="Xu J."/>
            <person name="Zhou Y."/>
            <person name="Yu Y."/>
            <person name="Zhang B."/>
            <person name="Zhuang S."/>
            <person name="Wei H."/>
            <person name="Liu B."/>
            <person name="Lei M."/>
            <person name="Yu H."/>
            <person name="Li Y."/>
            <person name="Xu H."/>
            <person name="Wei S."/>
            <person name="He X."/>
            <person name="Fang L."/>
            <person name="Zhang Z."/>
            <person name="Zhang Y."/>
            <person name="Huang X."/>
            <person name="Su Z."/>
            <person name="Tong W."/>
            <person name="Li J."/>
            <person name="Tong Z."/>
            <person name="Li S."/>
            <person name="Ye J."/>
            <person name="Wang L."/>
            <person name="Fang L."/>
            <person name="Lei T."/>
            <person name="Chen C."/>
            <person name="Chen H."/>
            <person name="Xu Z."/>
            <person name="Li H."/>
            <person name="Huang H."/>
            <person name="Zhang F."/>
            <person name="Xu H."/>
            <person name="Li N."/>
            <person name="Zhao C."/>
            <person name="Li S."/>
            <person name="Dong L."/>
            <person name="Huang Y."/>
            <person name="Li L."/>
            <person name="Xi Y."/>
            <person name="Qi Q."/>
            <person name="Li W."/>
            <person name="Zhang B."/>
            <person name="Hu W."/>
            <person name="Zhang Y."/>
            <person name="Tian X."/>
            <person name="Jiao Y."/>
            <person name="Liang X."/>
            <person name="Jin J."/>
            <person name="Gao L."/>
            <person name="Zheng W."/>
            <person name="Hao B."/>
            <person name="Liu S."/>
            <person name="Wang W."/>
            <person name="Yuan L."/>
            <person name="Cao M."/>
            <person name="McDermott J."/>
            <person name="Samudrala R."/>
            <person name="Wang J."/>
            <person name="Wong G.K."/>
            <person name="Yang H."/>
        </authorList>
    </citation>
    <scope>NUCLEOTIDE SEQUENCE [LARGE SCALE GENOMIC DNA]</scope>
</reference>
<dbReference type="InterPro" id="IPR016024">
    <property type="entry name" value="ARM-type_fold"/>
</dbReference>
<evidence type="ECO:0000313" key="6">
    <source>
        <dbReference type="EMBL" id="EEE58485.1"/>
    </source>
</evidence>
<keyword evidence="2" id="KW-0810">Translation regulation</keyword>
<dbReference type="Pfam" id="PF00806">
    <property type="entry name" value="PUF"/>
    <property type="match status" value="3"/>
</dbReference>